<comment type="caution">
    <text evidence="1">The sequence shown here is derived from an EMBL/GenBank/DDBJ whole genome shotgun (WGS) entry which is preliminary data.</text>
</comment>
<accession>K2G490</accession>
<reference evidence="1" key="1">
    <citation type="journal article" date="2012" name="Science">
        <title>Fermentation, hydrogen, and sulfur metabolism in multiple uncultivated bacterial phyla.</title>
        <authorList>
            <person name="Wrighton K.C."/>
            <person name="Thomas B.C."/>
            <person name="Sharon I."/>
            <person name="Miller C.S."/>
            <person name="Castelle C.J."/>
            <person name="VerBerkmoes N.C."/>
            <person name="Wilkins M.J."/>
            <person name="Hettich R.L."/>
            <person name="Lipton M.S."/>
            <person name="Williams K.H."/>
            <person name="Long P.E."/>
            <person name="Banfield J.F."/>
        </authorList>
    </citation>
    <scope>NUCLEOTIDE SEQUENCE [LARGE SCALE GENOMIC DNA]</scope>
</reference>
<protein>
    <submittedName>
        <fullName evidence="1">Uncharacterized protein</fullName>
    </submittedName>
</protein>
<evidence type="ECO:0000313" key="1">
    <source>
        <dbReference type="EMBL" id="EKE30058.1"/>
    </source>
</evidence>
<organism evidence="1">
    <name type="scientific">uncultured bacterium</name>
    <name type="common">gcode 4</name>
    <dbReference type="NCBI Taxonomy" id="1234023"/>
    <lineage>
        <taxon>Bacteria</taxon>
        <taxon>environmental samples</taxon>
    </lineage>
</organism>
<dbReference type="AlphaFoldDB" id="K2G490"/>
<proteinExistence type="predicted"/>
<gene>
    <name evidence="1" type="ORF">ACD_2C00050G0003</name>
</gene>
<sequence length="173" mass="20191">MSDRNTIDNSPDDNRAEKAQMAKIMKDYNIEQWMELMANHIKFKVDTVFPDHFIISDCSNGKTLLIDSLRKVIDARLELNSISYPLSNISERIYVTALFCRSILSPKNLTYEEMMMIEQIKSERLDEMLKEARSNWGEKEVDEYLGRISLQGLPKWPVSHTDHQRFSESSILN</sequence>
<dbReference type="EMBL" id="AMFJ01000050">
    <property type="protein sequence ID" value="EKE30058.1"/>
    <property type="molecule type" value="Genomic_DNA"/>
</dbReference>
<name>K2G490_9BACT</name>